<evidence type="ECO:0008006" key="4">
    <source>
        <dbReference type="Google" id="ProtNLM"/>
    </source>
</evidence>
<reference evidence="2 3" key="1">
    <citation type="submission" date="2019-01" db="EMBL/GenBank/DDBJ databases">
        <authorList>
            <person name="Chen W.-M."/>
        </authorList>
    </citation>
    <scope>NUCLEOTIDE SEQUENCE [LARGE SCALE GENOMIC DNA]</scope>
    <source>
        <strain evidence="2 3">CCP-7</strain>
    </source>
</reference>
<feature type="transmembrane region" description="Helical" evidence="1">
    <location>
        <begin position="34"/>
        <end position="53"/>
    </location>
</feature>
<feature type="transmembrane region" description="Helical" evidence="1">
    <location>
        <begin position="385"/>
        <end position="413"/>
    </location>
</feature>
<keyword evidence="1" id="KW-0812">Transmembrane</keyword>
<evidence type="ECO:0000256" key="1">
    <source>
        <dbReference type="SAM" id="Phobius"/>
    </source>
</evidence>
<keyword evidence="3" id="KW-1185">Reference proteome</keyword>
<keyword evidence="1" id="KW-0472">Membrane</keyword>
<proteinExistence type="predicted"/>
<comment type="caution">
    <text evidence="2">The sequence shown here is derived from an EMBL/GenBank/DDBJ whole genome shotgun (WGS) entry which is preliminary data.</text>
</comment>
<dbReference type="EMBL" id="SACN01000002">
    <property type="protein sequence ID" value="RVT91070.1"/>
    <property type="molecule type" value="Genomic_DNA"/>
</dbReference>
<feature type="transmembrane region" description="Helical" evidence="1">
    <location>
        <begin position="358"/>
        <end position="379"/>
    </location>
</feature>
<evidence type="ECO:0000313" key="2">
    <source>
        <dbReference type="EMBL" id="RVT91070.1"/>
    </source>
</evidence>
<dbReference type="Proteomes" id="UP000282971">
    <property type="component" value="Unassembled WGS sequence"/>
</dbReference>
<protein>
    <recommendedName>
        <fullName evidence="4">O-antigen ligase domain-containing protein</fullName>
    </recommendedName>
</protein>
<feature type="transmembrane region" description="Helical" evidence="1">
    <location>
        <begin position="88"/>
        <end position="107"/>
    </location>
</feature>
<feature type="transmembrane region" description="Helical" evidence="1">
    <location>
        <begin position="242"/>
        <end position="267"/>
    </location>
</feature>
<dbReference type="AlphaFoldDB" id="A0A437M052"/>
<sequence>MSNGGALTADGSGYAFAEPAQASVARADAKASRLFVHITLILAIILQRFGILAGGGTSALFVAVPGLLALLAWIILSGRARLDSDLALYFLAFLGAVSISATVAFAFPDNRVALSLTSPIAVLINYGLFLVRPNERFDRTVVLDIFLFYVRLCAVLAIIQYLVQFVGLRFFAFGPTFPFLNPILVEQVFNFDPVVAWGSTTRRATGIFPLEPSILSQLLVLAAVIDFFLYRRMRWVPAYAVAYMFSYSGTGAISLLLALPPFVLLFHRQASRLVTLAIVGVGLLGVTAILLPEQFNSFTSRSGELSSKQSSGHARFVGQFEVLGVVIDEPRALIGYGPGALERATFFQRGTTGPISKLTIDYGMIGCLLFMVLILKAFWRWDMAILPLVVLMQFLTGGGYFVFTPLIAIYMLLSVWAVPPKEAEAPPSEATAAG</sequence>
<feature type="transmembrane region" description="Helical" evidence="1">
    <location>
        <begin position="143"/>
        <end position="163"/>
    </location>
</feature>
<accession>A0A437M052</accession>
<feature type="transmembrane region" description="Helical" evidence="1">
    <location>
        <begin position="273"/>
        <end position="291"/>
    </location>
</feature>
<evidence type="ECO:0000313" key="3">
    <source>
        <dbReference type="Proteomes" id="UP000282971"/>
    </source>
</evidence>
<dbReference type="OrthoDB" id="7529199at2"/>
<gene>
    <name evidence="2" type="ORF">EOD43_16205</name>
</gene>
<keyword evidence="1" id="KW-1133">Transmembrane helix</keyword>
<dbReference type="RefSeq" id="WP_127745085.1">
    <property type="nucleotide sequence ID" value="NZ_SACN01000002.1"/>
</dbReference>
<name>A0A437M052_9SPHN</name>
<feature type="transmembrane region" description="Helical" evidence="1">
    <location>
        <begin position="214"/>
        <end position="230"/>
    </location>
</feature>
<feature type="transmembrane region" description="Helical" evidence="1">
    <location>
        <begin position="59"/>
        <end position="76"/>
    </location>
</feature>
<organism evidence="2 3">
    <name type="scientific">Sphingomonas crocodyli</name>
    <dbReference type="NCBI Taxonomy" id="1979270"/>
    <lineage>
        <taxon>Bacteria</taxon>
        <taxon>Pseudomonadati</taxon>
        <taxon>Pseudomonadota</taxon>
        <taxon>Alphaproteobacteria</taxon>
        <taxon>Sphingomonadales</taxon>
        <taxon>Sphingomonadaceae</taxon>
        <taxon>Sphingomonas</taxon>
    </lineage>
</organism>
<feature type="transmembrane region" description="Helical" evidence="1">
    <location>
        <begin position="113"/>
        <end position="131"/>
    </location>
</feature>